<accession>A0A221K1M5</accession>
<dbReference type="KEGG" id="spse:SULPSESMR1_02076"/>
<keyword evidence="1" id="KW-0472">Membrane</keyword>
<protein>
    <submittedName>
        <fullName evidence="2">Uncharacterized protein</fullName>
    </submittedName>
</protein>
<keyword evidence="1" id="KW-0812">Transmembrane</keyword>
<reference evidence="2 3" key="1">
    <citation type="submission" date="2017-07" db="EMBL/GenBank/DDBJ databases">
        <title>Genome Sequence of Sulfitobacter pseudonitzschiae Strain SMR1 Isolated from a culture of the Diatom Skeletonema marinoi.</title>
        <authorList>
            <person name="Topel M."/>
            <person name="Pinder M.I.M."/>
            <person name="Johansson O.N."/>
            <person name="Kourtchenko O."/>
            <person name="Godhe A."/>
            <person name="Clarke A.K."/>
        </authorList>
    </citation>
    <scope>NUCLEOTIDE SEQUENCE [LARGE SCALE GENOMIC DNA]</scope>
    <source>
        <strain evidence="2 3">SMR1</strain>
    </source>
</reference>
<proteinExistence type="predicted"/>
<evidence type="ECO:0000256" key="1">
    <source>
        <dbReference type="SAM" id="Phobius"/>
    </source>
</evidence>
<sequence length="94" mass="10060">MTIRSWIVSVVIVLFGWISLQLGVMYFTDVAPGAMALFPSEHFISRLPANVGIVNIGDFWITVASDEPELGKQLYAAGALIALPAGLPGCFPLP</sequence>
<dbReference type="RefSeq" id="WP_240311325.1">
    <property type="nucleotide sequence ID" value="NZ_CP022415.1"/>
</dbReference>
<name>A0A221K1M5_9RHOB</name>
<gene>
    <name evidence="2" type="ORF">SULPSESMR1_02076</name>
</gene>
<evidence type="ECO:0000313" key="2">
    <source>
        <dbReference type="EMBL" id="ASM72879.1"/>
    </source>
</evidence>
<dbReference type="Proteomes" id="UP000199754">
    <property type="component" value="Chromosome"/>
</dbReference>
<feature type="transmembrane region" description="Helical" evidence="1">
    <location>
        <begin position="6"/>
        <end position="27"/>
    </location>
</feature>
<dbReference type="AlphaFoldDB" id="A0A221K1M5"/>
<evidence type="ECO:0000313" key="3">
    <source>
        <dbReference type="Proteomes" id="UP000199754"/>
    </source>
</evidence>
<keyword evidence="1" id="KW-1133">Transmembrane helix</keyword>
<organism evidence="2 3">
    <name type="scientific">Pseudosulfitobacter pseudonitzschiae</name>
    <dbReference type="NCBI Taxonomy" id="1402135"/>
    <lineage>
        <taxon>Bacteria</taxon>
        <taxon>Pseudomonadati</taxon>
        <taxon>Pseudomonadota</taxon>
        <taxon>Alphaproteobacteria</taxon>
        <taxon>Rhodobacterales</taxon>
        <taxon>Roseobacteraceae</taxon>
        <taxon>Pseudosulfitobacter</taxon>
    </lineage>
</organism>
<keyword evidence="3" id="KW-1185">Reference proteome</keyword>
<dbReference type="EMBL" id="CP022415">
    <property type="protein sequence ID" value="ASM72879.1"/>
    <property type="molecule type" value="Genomic_DNA"/>
</dbReference>